<dbReference type="Gene3D" id="3.10.580.10">
    <property type="entry name" value="CBS-domain"/>
    <property type="match status" value="1"/>
</dbReference>
<dbReference type="SUPFAM" id="SSF54631">
    <property type="entry name" value="CBS-domain pair"/>
    <property type="match status" value="1"/>
</dbReference>
<gene>
    <name evidence="4" type="ORF">DFP81_103336</name>
</gene>
<dbReference type="PROSITE" id="PS51371">
    <property type="entry name" value="CBS"/>
    <property type="match status" value="2"/>
</dbReference>
<sequence length="133" mass="15046">MNAQDIMVQEVICVDIDARLPEVKALMEQNSFHHLPVTEEGLLVGIISDRDLLRTISPFIDSLSEQPRDLETLNHAAHQVMTRQPITAKASSPISEIVTWMKHVDISCVPVVDEENHLLGMITWRDLITHAKF</sequence>
<protein>
    <submittedName>
        <fullName evidence="4">Acetoin utilization protein AcuB</fullName>
    </submittedName>
</protein>
<evidence type="ECO:0000256" key="2">
    <source>
        <dbReference type="PROSITE-ProRule" id="PRU00703"/>
    </source>
</evidence>
<name>A0A3E0DQA1_9GAMM</name>
<keyword evidence="5" id="KW-1185">Reference proteome</keyword>
<proteinExistence type="predicted"/>
<comment type="caution">
    <text evidence="4">The sequence shown here is derived from an EMBL/GenBank/DDBJ whole genome shotgun (WGS) entry which is preliminary data.</text>
</comment>
<evidence type="ECO:0000259" key="3">
    <source>
        <dbReference type="PROSITE" id="PS51371"/>
    </source>
</evidence>
<dbReference type="PANTHER" id="PTHR43080">
    <property type="entry name" value="CBS DOMAIN-CONTAINING PROTEIN CBSX3, MITOCHONDRIAL"/>
    <property type="match status" value="1"/>
</dbReference>
<reference evidence="4 5" key="1">
    <citation type="submission" date="2018-08" db="EMBL/GenBank/DDBJ databases">
        <title>Genomic Encyclopedia of Type Strains, Phase III (KMG-III): the genomes of soil and plant-associated and newly described type strains.</title>
        <authorList>
            <person name="Whitman W."/>
        </authorList>
    </citation>
    <scope>NUCLEOTIDE SEQUENCE [LARGE SCALE GENOMIC DNA]</scope>
    <source>
        <strain evidence="4 5">CECT 7375</strain>
    </source>
</reference>
<dbReference type="Pfam" id="PF00571">
    <property type="entry name" value="CBS"/>
    <property type="match status" value="2"/>
</dbReference>
<dbReference type="InterPro" id="IPR046342">
    <property type="entry name" value="CBS_dom_sf"/>
</dbReference>
<accession>A0A3E0DQA1</accession>
<feature type="domain" description="CBS" evidence="3">
    <location>
        <begin position="7"/>
        <end position="65"/>
    </location>
</feature>
<dbReference type="CDD" id="cd04584">
    <property type="entry name" value="CBS_pair_AcuB_like"/>
    <property type="match status" value="1"/>
</dbReference>
<dbReference type="OrthoDB" id="9794094at2"/>
<dbReference type="RefSeq" id="WP_115897001.1">
    <property type="nucleotide sequence ID" value="NZ_QUNG01000003.1"/>
</dbReference>
<evidence type="ECO:0000313" key="4">
    <source>
        <dbReference type="EMBL" id="REG85136.1"/>
    </source>
</evidence>
<dbReference type="AlphaFoldDB" id="A0A3E0DQA1"/>
<dbReference type="Proteomes" id="UP000256542">
    <property type="component" value="Unassembled WGS sequence"/>
</dbReference>
<keyword evidence="1 2" id="KW-0129">CBS domain</keyword>
<dbReference type="PANTHER" id="PTHR43080:SF2">
    <property type="entry name" value="CBS DOMAIN-CONTAINING PROTEIN"/>
    <property type="match status" value="1"/>
</dbReference>
<evidence type="ECO:0000256" key="1">
    <source>
        <dbReference type="ARBA" id="ARBA00023122"/>
    </source>
</evidence>
<feature type="domain" description="CBS" evidence="3">
    <location>
        <begin position="81"/>
        <end position="133"/>
    </location>
</feature>
<organism evidence="4 5">
    <name type="scientific">Marinomonas pollencensis</name>
    <dbReference type="NCBI Taxonomy" id="491954"/>
    <lineage>
        <taxon>Bacteria</taxon>
        <taxon>Pseudomonadati</taxon>
        <taxon>Pseudomonadota</taxon>
        <taxon>Gammaproteobacteria</taxon>
        <taxon>Oceanospirillales</taxon>
        <taxon>Oceanospirillaceae</taxon>
        <taxon>Marinomonas</taxon>
    </lineage>
</organism>
<dbReference type="InterPro" id="IPR000644">
    <property type="entry name" value="CBS_dom"/>
</dbReference>
<dbReference type="InterPro" id="IPR051257">
    <property type="entry name" value="Diverse_CBS-Domain"/>
</dbReference>
<evidence type="ECO:0000313" key="5">
    <source>
        <dbReference type="Proteomes" id="UP000256542"/>
    </source>
</evidence>
<dbReference type="EMBL" id="QUNG01000003">
    <property type="protein sequence ID" value="REG85136.1"/>
    <property type="molecule type" value="Genomic_DNA"/>
</dbReference>
<dbReference type="SMART" id="SM00116">
    <property type="entry name" value="CBS"/>
    <property type="match status" value="2"/>
</dbReference>